<dbReference type="EMBL" id="BDSP01000107">
    <property type="protein sequence ID" value="GAX16535.1"/>
    <property type="molecule type" value="Genomic_DNA"/>
</dbReference>
<dbReference type="Pfam" id="PF01535">
    <property type="entry name" value="PPR"/>
    <property type="match status" value="1"/>
</dbReference>
<reference evidence="5 6" key="1">
    <citation type="journal article" date="2015" name="Plant Cell">
        <title>Oil accumulation by the oleaginous diatom Fistulifera solaris as revealed by the genome and transcriptome.</title>
        <authorList>
            <person name="Tanaka T."/>
            <person name="Maeda Y."/>
            <person name="Veluchamy A."/>
            <person name="Tanaka M."/>
            <person name="Abida H."/>
            <person name="Marechal E."/>
            <person name="Bowler C."/>
            <person name="Muto M."/>
            <person name="Sunaga Y."/>
            <person name="Tanaka M."/>
            <person name="Yoshino T."/>
            <person name="Taniguchi T."/>
            <person name="Fukuda Y."/>
            <person name="Nemoto M."/>
            <person name="Matsumoto M."/>
            <person name="Wong P.S."/>
            <person name="Aburatani S."/>
            <person name="Fujibuchi W."/>
        </authorList>
    </citation>
    <scope>NUCLEOTIDE SEQUENCE [LARGE SCALE GENOMIC DNA]</scope>
    <source>
        <strain evidence="5 6">JPCC DA0580</strain>
    </source>
</reference>
<feature type="repeat" description="PPR" evidence="2">
    <location>
        <begin position="699"/>
        <end position="733"/>
    </location>
</feature>
<dbReference type="PROSITE" id="PS51375">
    <property type="entry name" value="PPR"/>
    <property type="match status" value="2"/>
</dbReference>
<feature type="transmembrane region" description="Helical" evidence="4">
    <location>
        <begin position="269"/>
        <end position="287"/>
    </location>
</feature>
<proteinExistence type="predicted"/>
<evidence type="ECO:0000256" key="2">
    <source>
        <dbReference type="PROSITE-ProRule" id="PRU00708"/>
    </source>
</evidence>
<keyword evidence="4" id="KW-0472">Membrane</keyword>
<name>A0A1Z5JR94_FISSO</name>
<comment type="caution">
    <text evidence="5">The sequence shown here is derived from an EMBL/GenBank/DDBJ whole genome shotgun (WGS) entry which is preliminary data.</text>
</comment>
<evidence type="ECO:0000313" key="6">
    <source>
        <dbReference type="Proteomes" id="UP000198406"/>
    </source>
</evidence>
<dbReference type="InterPro" id="IPR051222">
    <property type="entry name" value="PPR/CCM1_RNA-binding"/>
</dbReference>
<keyword evidence="1" id="KW-0677">Repeat</keyword>
<accession>A0A1Z5JR94</accession>
<dbReference type="InterPro" id="IPR002885">
    <property type="entry name" value="PPR_rpt"/>
</dbReference>
<keyword evidence="4" id="KW-0812">Transmembrane</keyword>
<feature type="compositionally biased region" description="Basic and acidic residues" evidence="3">
    <location>
        <begin position="57"/>
        <end position="76"/>
    </location>
</feature>
<dbReference type="AlphaFoldDB" id="A0A1Z5JR94"/>
<feature type="repeat" description="PPR" evidence="2">
    <location>
        <begin position="661"/>
        <end position="698"/>
    </location>
</feature>
<evidence type="ECO:0000256" key="3">
    <source>
        <dbReference type="SAM" id="MobiDB-lite"/>
    </source>
</evidence>
<evidence type="ECO:0000256" key="4">
    <source>
        <dbReference type="SAM" id="Phobius"/>
    </source>
</evidence>
<dbReference type="InterPro" id="IPR011990">
    <property type="entry name" value="TPR-like_helical_dom_sf"/>
</dbReference>
<feature type="transmembrane region" description="Helical" evidence="4">
    <location>
        <begin position="172"/>
        <end position="195"/>
    </location>
</feature>
<feature type="transmembrane region" description="Helical" evidence="4">
    <location>
        <begin position="328"/>
        <end position="346"/>
    </location>
</feature>
<dbReference type="Pfam" id="PF13041">
    <property type="entry name" value="PPR_2"/>
    <property type="match status" value="1"/>
</dbReference>
<keyword evidence="4" id="KW-1133">Transmembrane helix</keyword>
<gene>
    <name evidence="5" type="ORF">FisN_7Lu264</name>
</gene>
<dbReference type="PANTHER" id="PTHR47942">
    <property type="entry name" value="TETRATRICOPEPTIDE REPEAT (TPR)-LIKE SUPERFAMILY PROTEIN-RELATED"/>
    <property type="match status" value="1"/>
</dbReference>
<feature type="region of interest" description="Disordered" evidence="3">
    <location>
        <begin position="1"/>
        <end position="76"/>
    </location>
</feature>
<dbReference type="PANTHER" id="PTHR47942:SF63">
    <property type="entry name" value="PENTATRICOPEPTIDE REPEAT-CONTAINING PROTEIN"/>
    <property type="match status" value="1"/>
</dbReference>
<organism evidence="5 6">
    <name type="scientific">Fistulifera solaris</name>
    <name type="common">Oleaginous diatom</name>
    <dbReference type="NCBI Taxonomy" id="1519565"/>
    <lineage>
        <taxon>Eukaryota</taxon>
        <taxon>Sar</taxon>
        <taxon>Stramenopiles</taxon>
        <taxon>Ochrophyta</taxon>
        <taxon>Bacillariophyta</taxon>
        <taxon>Bacillariophyceae</taxon>
        <taxon>Bacillariophycidae</taxon>
        <taxon>Naviculales</taxon>
        <taxon>Naviculaceae</taxon>
        <taxon>Fistulifera</taxon>
    </lineage>
</organism>
<dbReference type="Pfam" id="PF13812">
    <property type="entry name" value="PPR_3"/>
    <property type="match status" value="1"/>
</dbReference>
<dbReference type="InParanoid" id="A0A1Z5JR94"/>
<evidence type="ECO:0000313" key="5">
    <source>
        <dbReference type="EMBL" id="GAX16535.1"/>
    </source>
</evidence>
<dbReference type="Gene3D" id="1.25.40.10">
    <property type="entry name" value="Tetratricopeptide repeat domain"/>
    <property type="match status" value="4"/>
</dbReference>
<evidence type="ECO:0000256" key="1">
    <source>
        <dbReference type="ARBA" id="ARBA00022737"/>
    </source>
</evidence>
<feature type="compositionally biased region" description="Pro residues" evidence="3">
    <location>
        <begin position="11"/>
        <end position="20"/>
    </location>
</feature>
<protein>
    <recommendedName>
        <fullName evidence="7">Pentacotripeptide-repeat region of PRORP domain-containing protein</fullName>
    </recommendedName>
</protein>
<sequence length="1053" mass="119736">MQTRLQTRVRVPPPPPPPPRRGGSSISPQHDNDDDDDFVQVASTSATANHPLPVIPKQDDRVSDKNKSKRHNSSDEWLLRVRTPPENYPPHSILSFHITPDMTARTLAACIQQSMCLPQPIVGLFQESCVGHFYTMEHVLQRKERDLVYTVQFTPPLPATSSVPWYRQFMPWLLLFSVFILLWTFLYWPTLLYLMDRTLTWLYQGIVQIPLTELYRYGPWMVGWEGASLPHICSRITYHGDEVFWSRNLEECQRIFGQKLDAWLQMARPLWWILLLSLVLITVRWWVDALRHRPVDRDMDKHSIKKTTEKDPDDKDDSFLEESIKMKTWVMLIAIASFGADAFVVSPCRHSVTVLSITLLEAIPNDAFIPLLHAYSKEDTFEAAYKAKDLLEDLRSKGHQLTTKHYTIVMDAFGRIGATAEAEQIYESMSPLPGNKVTWNVLLLAHVRAANTVRAEHWFQAMGDEAKLADYNILLSAYARDGNAAKAEQLIKVMVDGPRILHPNLLSYNLLLEAHSKREGSSSARALAIWKVMEQQGQVNARTFAAVIQCMLLDQSPEKVMKQAEEFYRIAKDAQWAPEDTDMERLQTALLDTYVAVAESHSASRFAEKSQELLTVMEQQGTANLIAYNKLLKIWKRAGTTQSVVRGEAIMAHLWKRNLADRFSYTTMMGIYAGRGDEESAQKAKELMDDLIQSGIDPKVQTYNNLVLAWARSGNLRRAERLLESMEQKHNQIPFPNAVTYATIMDGWCKSKDDSAAMKCEAIFERQQRSFRDGNTAARPNLISYVTLMSAHASSNEKGSAQRAQDILFDLLDQYKHGNDNIKPTAQTVATVMDAWQRSGERDAGENAEALLNWMISTYQDLKDENLRPNEFIFGLAISAWSRSRKLGKMSRARQVLDKMIQLQKEGVITASPNAHCYSGVINACAFCENDELEKQAALRIAIKTYQELKQSDHATPNHVSFATTLTALRYLMPEGEKRDSAILTVFRNAATTGYVNDLVLQKMRAALKREKLDKVFGKAFRADGSVDIKLLPTDWRRNVEAPGRKTYATKAR</sequence>
<evidence type="ECO:0008006" key="7">
    <source>
        <dbReference type="Google" id="ProtNLM"/>
    </source>
</evidence>
<dbReference type="Proteomes" id="UP000198406">
    <property type="component" value="Unassembled WGS sequence"/>
</dbReference>
<keyword evidence="6" id="KW-1185">Reference proteome</keyword>
<dbReference type="OrthoDB" id="190738at2759"/>